<evidence type="ECO:0000259" key="1">
    <source>
        <dbReference type="PROSITE" id="PS51819"/>
    </source>
</evidence>
<organism evidence="2 3">
    <name type="scientific">Paractinoplanes ferrugineus</name>
    <dbReference type="NCBI Taxonomy" id="113564"/>
    <lineage>
        <taxon>Bacteria</taxon>
        <taxon>Bacillati</taxon>
        <taxon>Actinomycetota</taxon>
        <taxon>Actinomycetes</taxon>
        <taxon>Micromonosporales</taxon>
        <taxon>Micromonosporaceae</taxon>
        <taxon>Paractinoplanes</taxon>
    </lineage>
</organism>
<accession>A0A919J125</accession>
<dbReference type="Pfam" id="PF18029">
    <property type="entry name" value="Glyoxalase_6"/>
    <property type="match status" value="1"/>
</dbReference>
<dbReference type="RefSeq" id="WP_203818970.1">
    <property type="nucleotide sequence ID" value="NZ_BAAABP010000004.1"/>
</dbReference>
<evidence type="ECO:0000313" key="2">
    <source>
        <dbReference type="EMBL" id="GIE12505.1"/>
    </source>
</evidence>
<dbReference type="InterPro" id="IPR029068">
    <property type="entry name" value="Glyas_Bleomycin-R_OHBP_Dase"/>
</dbReference>
<dbReference type="Proteomes" id="UP000598174">
    <property type="component" value="Unassembled WGS sequence"/>
</dbReference>
<feature type="domain" description="VOC" evidence="1">
    <location>
        <begin position="4"/>
        <end position="121"/>
    </location>
</feature>
<dbReference type="SUPFAM" id="SSF54593">
    <property type="entry name" value="Glyoxalase/Bleomycin resistance protein/Dihydroxybiphenyl dioxygenase"/>
    <property type="match status" value="1"/>
</dbReference>
<keyword evidence="3" id="KW-1185">Reference proteome</keyword>
<dbReference type="AlphaFoldDB" id="A0A919J125"/>
<dbReference type="Gene3D" id="3.10.180.10">
    <property type="entry name" value="2,3-Dihydroxybiphenyl 1,2-Dioxygenase, domain 1"/>
    <property type="match status" value="1"/>
</dbReference>
<dbReference type="InterPro" id="IPR041581">
    <property type="entry name" value="Glyoxalase_6"/>
</dbReference>
<dbReference type="EMBL" id="BOMM01000039">
    <property type="protein sequence ID" value="GIE12505.1"/>
    <property type="molecule type" value="Genomic_DNA"/>
</dbReference>
<comment type="caution">
    <text evidence="2">The sequence shown here is derived from an EMBL/GenBank/DDBJ whole genome shotgun (WGS) entry which is preliminary data.</text>
</comment>
<evidence type="ECO:0000313" key="3">
    <source>
        <dbReference type="Proteomes" id="UP000598174"/>
    </source>
</evidence>
<reference evidence="2" key="1">
    <citation type="submission" date="2021-01" db="EMBL/GenBank/DDBJ databases">
        <title>Whole genome shotgun sequence of Actinoplanes ferrugineus NBRC 15555.</title>
        <authorList>
            <person name="Komaki H."/>
            <person name="Tamura T."/>
        </authorList>
    </citation>
    <scope>NUCLEOTIDE SEQUENCE</scope>
    <source>
        <strain evidence="2">NBRC 15555</strain>
    </source>
</reference>
<dbReference type="InterPro" id="IPR037523">
    <property type="entry name" value="VOC_core"/>
</dbReference>
<sequence length="122" mass="12633">MSRPVVHFEVIGADPAALRDYYAALFGWSFDVGNAAEAVSEPGNYGFVQPGAGIPGGIGGGPGFAARTLFYVGVPDVDEALREAERLGGTRLSGPHQHPDTPLTVGFFTDPEGHLVGVAASH</sequence>
<name>A0A919J125_9ACTN</name>
<proteinExistence type="predicted"/>
<gene>
    <name evidence="2" type="ORF">Afe05nite_43450</name>
</gene>
<dbReference type="PROSITE" id="PS51819">
    <property type="entry name" value="VOC"/>
    <property type="match status" value="1"/>
</dbReference>
<protein>
    <submittedName>
        <fullName evidence="2">Glyoxalase</fullName>
    </submittedName>
</protein>